<protein>
    <submittedName>
        <fullName evidence="3">Uncharacterized protein YbjT (DUF2867 family)</fullName>
    </submittedName>
</protein>
<reference evidence="3 4" key="1">
    <citation type="submission" date="2018-03" db="EMBL/GenBank/DDBJ databases">
        <title>Genomic Encyclopedia of Archaeal and Bacterial Type Strains, Phase II (KMG-II): from individual species to whole genera.</title>
        <authorList>
            <person name="Goeker M."/>
        </authorList>
    </citation>
    <scope>NUCLEOTIDE SEQUENCE [LARGE SCALE GENOMIC DNA]</scope>
    <source>
        <strain evidence="3 4">DSM 45312</strain>
    </source>
</reference>
<name>A0A2P8DPF0_9ACTN</name>
<organism evidence="3 4">
    <name type="scientific">Murinocardiopsis flavida</name>
    <dbReference type="NCBI Taxonomy" id="645275"/>
    <lineage>
        <taxon>Bacteria</taxon>
        <taxon>Bacillati</taxon>
        <taxon>Actinomycetota</taxon>
        <taxon>Actinomycetes</taxon>
        <taxon>Streptosporangiales</taxon>
        <taxon>Nocardiopsidaceae</taxon>
        <taxon>Murinocardiopsis</taxon>
    </lineage>
</organism>
<feature type="region of interest" description="Disordered" evidence="1">
    <location>
        <begin position="247"/>
        <end position="280"/>
    </location>
</feature>
<keyword evidence="4" id="KW-1185">Reference proteome</keyword>
<dbReference type="PANTHER" id="PTHR43162:SF1">
    <property type="entry name" value="PRESTALK A DIFFERENTIATION PROTEIN A"/>
    <property type="match status" value="1"/>
</dbReference>
<dbReference type="Pfam" id="PF13460">
    <property type="entry name" value="NAD_binding_10"/>
    <property type="match status" value="1"/>
</dbReference>
<dbReference type="RefSeq" id="WP_106582395.1">
    <property type="nucleotide sequence ID" value="NZ_PYGA01000004.1"/>
</dbReference>
<dbReference type="OrthoDB" id="4457504at2"/>
<evidence type="ECO:0000256" key="1">
    <source>
        <dbReference type="SAM" id="MobiDB-lite"/>
    </source>
</evidence>
<dbReference type="SUPFAM" id="SSF51735">
    <property type="entry name" value="NAD(P)-binding Rossmann-fold domains"/>
    <property type="match status" value="1"/>
</dbReference>
<dbReference type="Gene3D" id="3.40.50.720">
    <property type="entry name" value="NAD(P)-binding Rossmann-like Domain"/>
    <property type="match status" value="1"/>
</dbReference>
<accession>A0A2P8DPF0</accession>
<dbReference type="EMBL" id="PYGA01000004">
    <property type="protein sequence ID" value="PSK99088.1"/>
    <property type="molecule type" value="Genomic_DNA"/>
</dbReference>
<dbReference type="PANTHER" id="PTHR43162">
    <property type="match status" value="1"/>
</dbReference>
<proteinExistence type="predicted"/>
<dbReference type="InterPro" id="IPR051604">
    <property type="entry name" value="Ergot_Alk_Oxidoreductase"/>
</dbReference>
<sequence>MTILVTGATGRVGRAVVTALLRAGRPVRALTRAPVTADLPEGVAVYQGDLEDPASLAAALEGADLLYLFPVPSTAREVVAMAERAGVRRAVVLSGALADEESADDEDGYGAVERAVQASGLDWTIVRPGEFAGNWLDYAPDVRARREVRRPFGNAVSRPTHEADVADVVAASLLGEGHSGQVYTFGGPEALTVAEQVRRIGAAIGAEVRFVELTPEQARMEWYDLDQGVDHDVIDWLLDMYGASVDGPETVPPSDTVERVTGSPPRDFAQWAADHADDFR</sequence>
<evidence type="ECO:0000313" key="4">
    <source>
        <dbReference type="Proteomes" id="UP000240542"/>
    </source>
</evidence>
<comment type="caution">
    <text evidence="3">The sequence shown here is derived from an EMBL/GenBank/DDBJ whole genome shotgun (WGS) entry which is preliminary data.</text>
</comment>
<gene>
    <name evidence="3" type="ORF">CLV63_104312</name>
</gene>
<evidence type="ECO:0000259" key="2">
    <source>
        <dbReference type="Pfam" id="PF13460"/>
    </source>
</evidence>
<dbReference type="InterPro" id="IPR036291">
    <property type="entry name" value="NAD(P)-bd_dom_sf"/>
</dbReference>
<feature type="domain" description="NAD(P)-binding" evidence="2">
    <location>
        <begin position="7"/>
        <end position="173"/>
    </location>
</feature>
<dbReference type="InterPro" id="IPR016040">
    <property type="entry name" value="NAD(P)-bd_dom"/>
</dbReference>
<evidence type="ECO:0000313" key="3">
    <source>
        <dbReference type="EMBL" id="PSK99088.1"/>
    </source>
</evidence>
<dbReference type="Proteomes" id="UP000240542">
    <property type="component" value="Unassembled WGS sequence"/>
</dbReference>
<dbReference type="AlphaFoldDB" id="A0A2P8DPF0"/>